<evidence type="ECO:0000313" key="5">
    <source>
        <dbReference type="Proteomes" id="UP000002169"/>
    </source>
</evidence>
<dbReference type="Gene3D" id="3.55.50.70">
    <property type="match status" value="1"/>
</dbReference>
<dbReference type="HOGENOM" id="CLU_737071_0_0_4"/>
<sequence>MRTLKACMVALWMVGGWGAAHAQATGPGGTALDDQVSVAGEAHDTPRVTTQGAGVPLRAALRRMVPVTYSINLPNAGAWAATPVSWSAGHSLAQTLREMLAGHPELAAQVDTDFQLVTVRYRQPFGSDTVGALMPPPVAPIPSATLPGGVADGGSAPGVVVGGPIGGAAPASPMPDRASPAGKPGASRLASRPSAPGASRTSAATPADTRPATQADRTPDTELPLPGARGAAADRHPVAGALPAGAGPLPPPARTWRIELSDRTVRGALTRWTQEAGWRLIWEAPVDFAVDAPATLTGTFDEALQSVIGALSATDAPVQAILYRGNKVLRIVEKGAG</sequence>
<keyword evidence="2" id="KW-0732">Signal</keyword>
<dbReference type="EMBL" id="CP000959">
    <property type="protein sequence ID" value="ACA95029.1"/>
    <property type="molecule type" value="Genomic_DNA"/>
</dbReference>
<dbReference type="AlphaFoldDB" id="B1K4T4"/>
<accession>B1K4T4</accession>
<dbReference type="KEGG" id="bcm:Bcenmc03_5908"/>
<feature type="domain" description="Toxin co-regulated pilus biosynthesis protein Q C-terminal" evidence="3">
    <location>
        <begin position="254"/>
        <end position="333"/>
    </location>
</feature>
<feature type="signal peptide" evidence="2">
    <location>
        <begin position="1"/>
        <end position="22"/>
    </location>
</feature>
<evidence type="ECO:0000259" key="3">
    <source>
        <dbReference type="Pfam" id="PF10671"/>
    </source>
</evidence>
<proteinExistence type="predicted"/>
<evidence type="ECO:0000256" key="2">
    <source>
        <dbReference type="SAM" id="SignalP"/>
    </source>
</evidence>
<evidence type="ECO:0000256" key="1">
    <source>
        <dbReference type="SAM" id="MobiDB-lite"/>
    </source>
</evidence>
<name>B1K4T4_BURO0</name>
<reference evidence="5" key="1">
    <citation type="submission" date="2008-02" db="EMBL/GenBank/DDBJ databases">
        <title>Complete sequence of chromosome 2 of Burkholderia cenocepacia MC0-3.</title>
        <authorList>
            <person name="Copeland A."/>
            <person name="Lucas S."/>
            <person name="Lapidus A."/>
            <person name="Barry K."/>
            <person name="Bruce D."/>
            <person name="Goodwin L."/>
            <person name="Glavina del Rio T."/>
            <person name="Dalin E."/>
            <person name="Tice H."/>
            <person name="Pitluck S."/>
            <person name="Chain P."/>
            <person name="Malfatti S."/>
            <person name="Shin M."/>
            <person name="Vergez L."/>
            <person name="Schmutz J."/>
            <person name="Larimer F."/>
            <person name="Land M."/>
            <person name="Hauser L."/>
            <person name="Kyrpides N."/>
            <person name="Mikhailova N."/>
            <person name="Tiedje J."/>
            <person name="Richardson P."/>
        </authorList>
    </citation>
    <scope>NUCLEOTIDE SEQUENCE [LARGE SCALE GENOMIC DNA]</scope>
    <source>
        <strain evidence="5">MC0-3</strain>
    </source>
</reference>
<gene>
    <name evidence="4" type="ordered locus">Bcenmc03_5908</name>
</gene>
<dbReference type="Pfam" id="PF10671">
    <property type="entry name" value="TcpQ"/>
    <property type="match status" value="1"/>
</dbReference>
<evidence type="ECO:0000313" key="4">
    <source>
        <dbReference type="EMBL" id="ACA95029.1"/>
    </source>
</evidence>
<dbReference type="RefSeq" id="WP_012339975.1">
    <property type="nucleotide sequence ID" value="NC_010515.1"/>
</dbReference>
<protein>
    <recommendedName>
        <fullName evidence="3">Toxin co-regulated pilus biosynthesis protein Q C-terminal domain-containing protein</fullName>
    </recommendedName>
</protein>
<feature type="chain" id="PRO_5002764439" description="Toxin co-regulated pilus biosynthesis protein Q C-terminal domain-containing protein" evidence="2">
    <location>
        <begin position="23"/>
        <end position="337"/>
    </location>
</feature>
<feature type="region of interest" description="Disordered" evidence="1">
    <location>
        <begin position="167"/>
        <end position="232"/>
    </location>
</feature>
<dbReference type="Proteomes" id="UP000002169">
    <property type="component" value="Chromosome 2"/>
</dbReference>
<dbReference type="InterPro" id="IPR018927">
    <property type="entry name" value="Pilus_synth_Q_C"/>
</dbReference>
<organism evidence="4 5">
    <name type="scientific">Burkholderia orbicola (strain MC0-3)</name>
    <dbReference type="NCBI Taxonomy" id="406425"/>
    <lineage>
        <taxon>Bacteria</taxon>
        <taxon>Pseudomonadati</taxon>
        <taxon>Pseudomonadota</taxon>
        <taxon>Betaproteobacteria</taxon>
        <taxon>Burkholderiales</taxon>
        <taxon>Burkholderiaceae</taxon>
        <taxon>Burkholderia</taxon>
        <taxon>Burkholderia cepacia complex</taxon>
        <taxon>Burkholderia orbicola</taxon>
    </lineage>
</organism>